<dbReference type="PANTHER" id="PTHR10578">
    <property type="entry name" value="S -2-HYDROXY-ACID OXIDASE-RELATED"/>
    <property type="match status" value="1"/>
</dbReference>
<feature type="binding site" evidence="5">
    <location>
        <position position="139"/>
    </location>
    <ligand>
        <name>FMN</name>
        <dbReference type="ChEBI" id="CHEBI:58210"/>
    </ligand>
</feature>
<keyword evidence="5" id="KW-0288">FMN</keyword>
<dbReference type="Proteomes" id="UP000002009">
    <property type="component" value="Chromosome 11"/>
</dbReference>
<reference evidence="8 9" key="1">
    <citation type="journal article" date="2009" name="Science">
        <title>Green evolution and dynamic adaptations revealed by genomes of the marine picoeukaryotes Micromonas.</title>
        <authorList>
            <person name="Worden A.Z."/>
            <person name="Lee J.H."/>
            <person name="Mock T."/>
            <person name="Rouze P."/>
            <person name="Simmons M.P."/>
            <person name="Aerts A.L."/>
            <person name="Allen A.E."/>
            <person name="Cuvelier M.L."/>
            <person name="Derelle E."/>
            <person name="Everett M.V."/>
            <person name="Foulon E."/>
            <person name="Grimwood J."/>
            <person name="Gundlach H."/>
            <person name="Henrissat B."/>
            <person name="Napoli C."/>
            <person name="McDonald S.M."/>
            <person name="Parker M.S."/>
            <person name="Rombauts S."/>
            <person name="Salamov A."/>
            <person name="Von Dassow P."/>
            <person name="Badger J.H."/>
            <person name="Coutinho P.M."/>
            <person name="Demir E."/>
            <person name="Dubchak I."/>
            <person name="Gentemann C."/>
            <person name="Eikrem W."/>
            <person name="Gready J.E."/>
            <person name="John U."/>
            <person name="Lanier W."/>
            <person name="Lindquist E.A."/>
            <person name="Lucas S."/>
            <person name="Mayer K.F."/>
            <person name="Moreau H."/>
            <person name="Not F."/>
            <person name="Otillar R."/>
            <person name="Panaud O."/>
            <person name="Pangilinan J."/>
            <person name="Paulsen I."/>
            <person name="Piegu B."/>
            <person name="Poliakov A."/>
            <person name="Robbens S."/>
            <person name="Schmutz J."/>
            <person name="Toulza E."/>
            <person name="Wyss T."/>
            <person name="Zelensky A."/>
            <person name="Zhou K."/>
            <person name="Armbrust E.V."/>
            <person name="Bhattacharya D."/>
            <person name="Goodenough U.W."/>
            <person name="Van de Peer Y."/>
            <person name="Grigoriev I.V."/>
        </authorList>
    </citation>
    <scope>NUCLEOTIDE SEQUENCE [LARGE SCALE GENOMIC DNA]</scope>
    <source>
        <strain evidence="9">RCC299 / NOUM17</strain>
    </source>
</reference>
<keyword evidence="5" id="KW-0285">Flavoprotein</keyword>
<evidence type="ECO:0000256" key="1">
    <source>
        <dbReference type="ARBA" id="ARBA00001917"/>
    </source>
</evidence>
<evidence type="ECO:0000256" key="2">
    <source>
        <dbReference type="ARBA" id="ARBA00023002"/>
    </source>
</evidence>
<feature type="binding site" evidence="5">
    <location>
        <position position="249"/>
    </location>
    <ligand>
        <name>glyoxylate</name>
        <dbReference type="ChEBI" id="CHEBI:36655"/>
    </ligand>
</feature>
<dbReference type="InterPro" id="IPR013785">
    <property type="entry name" value="Aldolase_TIM"/>
</dbReference>
<feature type="binding site" evidence="5">
    <location>
        <position position="113"/>
    </location>
    <ligand>
        <name>glyoxylate</name>
        <dbReference type="ChEBI" id="CHEBI:36655"/>
    </ligand>
</feature>
<accession>C1EE71</accession>
<dbReference type="PANTHER" id="PTHR10578:SF149">
    <property type="entry name" value="2-HYDROXYACID OXIDASE 2"/>
    <property type="match status" value="1"/>
</dbReference>
<evidence type="ECO:0000256" key="5">
    <source>
        <dbReference type="PIRSR" id="PIRSR000138-2"/>
    </source>
</evidence>
<dbReference type="InterPro" id="IPR008259">
    <property type="entry name" value="FMN_hydac_DH_AS"/>
</dbReference>
<dbReference type="OMA" id="WSYVAGG"/>
<sequence>MVFDYLDAGADDEITIRRNKDAYSQLELHYRILAGLSPPLDMSTRVMGRDVKIPFFVSPTAGSKMFHADGEVGVARAASAAGAMYSLSTMGTAAPAEVAPAVPAHHPKLFQLYVWKDRSLVRDMLAQARENGFHALALTVDLTWYGNRERDHRNGFTVPPAYTAKQTWEAMRRPAWTWDFLSSPEYAYAAVAFIRDAFDPSFSWDDAEWLCQEWNEGPVALKGVVRPSDALKAVDRGFDAVWVSNHGGRQLETAPAPIDVLPSIRDAMGGIVVDGGVQRGTDVLKGLAMGADAVAIGKPYLYGLCAGGEAGVRKAFDVLTDELERAMGLLGVGTVRELRARMAAGEELVRRRHPSPRDFPDRGALDRGYGGGVF</sequence>
<keyword evidence="2" id="KW-0560">Oxidoreductase</keyword>
<evidence type="ECO:0000259" key="7">
    <source>
        <dbReference type="PROSITE" id="PS51349"/>
    </source>
</evidence>
<dbReference type="RefSeq" id="XP_002504924.1">
    <property type="nucleotide sequence ID" value="XM_002504878.1"/>
</dbReference>
<feature type="binding site" evidence="5">
    <location>
        <position position="5"/>
    </location>
    <ligand>
        <name>glyoxylate</name>
        <dbReference type="ChEBI" id="CHEBI:36655"/>
    </ligand>
</feature>
<dbReference type="PROSITE" id="PS00557">
    <property type="entry name" value="FMN_HYDROXY_ACID_DH_1"/>
    <property type="match status" value="1"/>
</dbReference>
<dbReference type="GeneID" id="8247346"/>
<dbReference type="InterPro" id="IPR012133">
    <property type="entry name" value="Alpha-hydoxy_acid_DH_FMN"/>
</dbReference>
<dbReference type="GO" id="GO:0016491">
    <property type="term" value="F:oxidoreductase activity"/>
    <property type="evidence" value="ECO:0007669"/>
    <property type="project" value="UniProtKB-KW"/>
</dbReference>
<keyword evidence="9" id="KW-1185">Reference proteome</keyword>
<gene>
    <name evidence="8" type="primary">GOX2</name>
    <name evidence="8" type="ORF">MICPUN_98069</name>
</gene>
<dbReference type="KEGG" id="mis:MICPUN_98069"/>
<feature type="binding site" evidence="5">
    <location>
        <begin position="59"/>
        <end position="61"/>
    </location>
    <ligand>
        <name>FMN</name>
        <dbReference type="ChEBI" id="CHEBI:58210"/>
    </ligand>
</feature>
<evidence type="ECO:0000256" key="6">
    <source>
        <dbReference type="SAM" id="MobiDB-lite"/>
    </source>
</evidence>
<feature type="domain" description="FMN hydroxy acid dehydrogenase" evidence="7">
    <location>
        <begin position="1"/>
        <end position="348"/>
    </location>
</feature>
<dbReference type="OrthoDB" id="25826at2759"/>
<feature type="compositionally biased region" description="Basic and acidic residues" evidence="6">
    <location>
        <begin position="355"/>
        <end position="365"/>
    </location>
</feature>
<evidence type="ECO:0000313" key="8">
    <source>
        <dbReference type="EMBL" id="ACO66182.1"/>
    </source>
</evidence>
<name>C1EE71_MICCC</name>
<dbReference type="EMBL" id="CP001330">
    <property type="protein sequence ID" value="ACO66182.1"/>
    <property type="molecule type" value="Genomic_DNA"/>
</dbReference>
<feature type="binding site" evidence="5">
    <location>
        <position position="222"/>
    </location>
    <ligand>
        <name>FMN</name>
        <dbReference type="ChEBI" id="CHEBI:58210"/>
    </ligand>
</feature>
<dbReference type="eggNOG" id="KOG0538">
    <property type="taxonomic scope" value="Eukaryota"/>
</dbReference>
<dbReference type="AlphaFoldDB" id="C1EE71"/>
<dbReference type="PIRSF" id="PIRSF000138">
    <property type="entry name" value="Al-hdrx_acd_dh"/>
    <property type="match status" value="1"/>
</dbReference>
<feature type="binding site" evidence="5">
    <location>
        <position position="111"/>
    </location>
    <ligand>
        <name>FMN</name>
        <dbReference type="ChEBI" id="CHEBI:58210"/>
    </ligand>
</feature>
<dbReference type="Gene3D" id="3.20.20.70">
    <property type="entry name" value="Aldolase class I"/>
    <property type="match status" value="1"/>
</dbReference>
<dbReference type="InParanoid" id="C1EE71"/>
<dbReference type="InterPro" id="IPR037396">
    <property type="entry name" value="FMN_HAD"/>
</dbReference>
<feature type="binding site" evidence="5">
    <location>
        <position position="246"/>
    </location>
    <ligand>
        <name>glyoxylate</name>
        <dbReference type="ChEBI" id="CHEBI:36655"/>
    </ligand>
</feature>
<proteinExistence type="inferred from homology"/>
<dbReference type="SMR" id="C1EE71"/>
<dbReference type="STRING" id="296587.C1EE71"/>
<evidence type="ECO:0000256" key="4">
    <source>
        <dbReference type="PIRSR" id="PIRSR000138-1"/>
    </source>
</evidence>
<dbReference type="Pfam" id="PF01070">
    <property type="entry name" value="FMN_dh"/>
    <property type="match status" value="1"/>
</dbReference>
<dbReference type="CDD" id="cd02809">
    <property type="entry name" value="alpha_hydroxyacid_oxid_FMN"/>
    <property type="match status" value="1"/>
</dbReference>
<dbReference type="GO" id="GO:0010181">
    <property type="term" value="F:FMN binding"/>
    <property type="evidence" value="ECO:0007669"/>
    <property type="project" value="InterPro"/>
</dbReference>
<feature type="active site" description="Proton acceptor" evidence="4">
    <location>
        <position position="246"/>
    </location>
</feature>
<dbReference type="PROSITE" id="PS51349">
    <property type="entry name" value="FMN_HYDROXY_ACID_DH_2"/>
    <property type="match status" value="1"/>
</dbReference>
<evidence type="ECO:0000313" key="9">
    <source>
        <dbReference type="Proteomes" id="UP000002009"/>
    </source>
</evidence>
<comment type="cofactor">
    <cofactor evidence="1">
        <name>FMN</name>
        <dbReference type="ChEBI" id="CHEBI:58210"/>
    </cofactor>
</comment>
<feature type="region of interest" description="Disordered" evidence="6">
    <location>
        <begin position="349"/>
        <end position="374"/>
    </location>
</feature>
<organism evidence="8 9">
    <name type="scientific">Micromonas commoda (strain RCC299 / NOUM17 / CCMP2709)</name>
    <name type="common">Picoplanktonic green alga</name>
    <dbReference type="NCBI Taxonomy" id="296587"/>
    <lineage>
        <taxon>Eukaryota</taxon>
        <taxon>Viridiplantae</taxon>
        <taxon>Chlorophyta</taxon>
        <taxon>Mamiellophyceae</taxon>
        <taxon>Mamiellales</taxon>
        <taxon>Mamiellaceae</taxon>
        <taxon>Micromonas</taxon>
    </lineage>
</organism>
<feature type="binding site" evidence="5">
    <location>
        <position position="88"/>
    </location>
    <ligand>
        <name>FMN</name>
        <dbReference type="ChEBI" id="CHEBI:58210"/>
    </ligand>
</feature>
<evidence type="ECO:0000256" key="3">
    <source>
        <dbReference type="ARBA" id="ARBA00024042"/>
    </source>
</evidence>
<comment type="similarity">
    <text evidence="3">Belongs to the FMN-dependent alpha-hydroxy acid dehydrogenase family.</text>
</comment>
<feature type="binding site" evidence="5">
    <location>
        <position position="148"/>
    </location>
    <ligand>
        <name>glyoxylate</name>
        <dbReference type="ChEBI" id="CHEBI:36655"/>
    </ligand>
</feature>
<dbReference type="InterPro" id="IPR000262">
    <property type="entry name" value="FMN-dep_DH"/>
</dbReference>
<feature type="binding site" evidence="5">
    <location>
        <position position="244"/>
    </location>
    <ligand>
        <name>FMN</name>
        <dbReference type="ChEBI" id="CHEBI:58210"/>
    </ligand>
</feature>
<protein>
    <submittedName>
        <fullName evidence="8">Glycolate oxidase</fullName>
    </submittedName>
</protein>
<dbReference type="SUPFAM" id="SSF51395">
    <property type="entry name" value="FMN-linked oxidoreductases"/>
    <property type="match status" value="1"/>
</dbReference>